<dbReference type="InterPro" id="IPR005467">
    <property type="entry name" value="His_kinase_dom"/>
</dbReference>
<evidence type="ECO:0000259" key="9">
    <source>
        <dbReference type="PROSITE" id="PS50885"/>
    </source>
</evidence>
<accession>A0A368Y5J7</accession>
<dbReference type="SUPFAM" id="SSF47384">
    <property type="entry name" value="Homodimeric domain of signal transducing histidine kinase"/>
    <property type="match status" value="1"/>
</dbReference>
<dbReference type="SUPFAM" id="SSF55874">
    <property type="entry name" value="ATPase domain of HSP90 chaperone/DNA topoisomerase II/histidine kinase"/>
    <property type="match status" value="1"/>
</dbReference>
<sequence>MRHAAAWGVWSLRSHLSALLMATMLLTLAVVGAVVLAYGIPRLERASRVALRHEVGEMAERMELLLRTRQTRLELVELLLHDMAPQHYNSLLDKSVRNGNTLRVVYRVSAQGRVEAVGLPAALQARRADLLGSDVSANSLFRAVPTKTGVVWSGRYRSILTGDLTAGMAYRDGDGHVMIAEVPIGTLLGTVELAAGGRSSSIWVVDRSGEIIAHTGQGDDVGKLNIRNWPLMQDLLQGREVATRLRFQGGDFHVAAAHSRALDWYFVAKAPAGLANPEVLTLVLHVATAFAACAVIGLLMAPFWASRLVRPLQRIVARAAQTTAGGALDLSWPHGSVAEFNRLSSDLERMAMTLQEREQTAQAIFNAAPVPMTVRDRDNEYRFVDVNSVWCRELGRDRAQVLGRTSREIGLWTDDGAAARVQQRVLNNEALEDAWLLRGDGSRLMMQLYGRLVDLPSARLTIGVCVDVSPMRRIEAELRDLNQQLEARVERRTAALAASHEALSQTVAQLRTAQDELVRSEKMAALGHLVAGVAHELNTPLGNGVMAVSALAHAMQRFKAGAADGVKRADLAQLVDSVAQCVDIAERNLRRAAELVQSFKQVAVDQTSSQRRRFEISEVVHETVVSLRPSFSRTPYRIEVDVPASGLQLDSYPGALGQALSNLVQNALLHGFEGRDRGTVRITAGRDATCADDRRIWLCVADDGHPIAPEHVDHIFEPFMTTKMGRAGTGLGLHISHNAVVDVLGGTLTVRSVEGEGSRFELRLPASAPAQRPSDFGAMGSA</sequence>
<evidence type="ECO:0000313" key="11">
    <source>
        <dbReference type="Proteomes" id="UP000252884"/>
    </source>
</evidence>
<protein>
    <recommendedName>
        <fullName evidence="3">histidine kinase</fullName>
        <ecNumber evidence="3">2.7.13.3</ecNumber>
    </recommendedName>
</protein>
<dbReference type="CDD" id="cd00075">
    <property type="entry name" value="HATPase"/>
    <property type="match status" value="1"/>
</dbReference>
<dbReference type="PANTHER" id="PTHR43065:SF47">
    <property type="match status" value="1"/>
</dbReference>
<gene>
    <name evidence="10" type="ORF">DES41_10164</name>
</gene>
<dbReference type="CDD" id="cd00082">
    <property type="entry name" value="HisKA"/>
    <property type="match status" value="1"/>
</dbReference>
<dbReference type="Gene3D" id="3.30.450.20">
    <property type="entry name" value="PAS domain"/>
    <property type="match status" value="1"/>
</dbReference>
<comment type="catalytic activity">
    <reaction evidence="1">
        <text>ATP + protein L-histidine = ADP + protein N-phospho-L-histidine.</text>
        <dbReference type="EC" id="2.7.13.3"/>
    </reaction>
</comment>
<dbReference type="InterPro" id="IPR003661">
    <property type="entry name" value="HisK_dim/P_dom"/>
</dbReference>
<dbReference type="RefSeq" id="WP_114464882.1">
    <property type="nucleotide sequence ID" value="NZ_QPJK01000001.1"/>
</dbReference>
<feature type="transmembrane region" description="Helical" evidence="7">
    <location>
        <begin position="279"/>
        <end position="305"/>
    </location>
</feature>
<evidence type="ECO:0000256" key="3">
    <source>
        <dbReference type="ARBA" id="ARBA00012438"/>
    </source>
</evidence>
<dbReference type="NCBIfam" id="TIGR00229">
    <property type="entry name" value="sensory_box"/>
    <property type="match status" value="1"/>
</dbReference>
<keyword evidence="7" id="KW-0472">Membrane</keyword>
<keyword evidence="7" id="KW-1133">Transmembrane helix</keyword>
<dbReference type="SMART" id="SM00304">
    <property type="entry name" value="HAMP"/>
    <property type="match status" value="1"/>
</dbReference>
<dbReference type="InterPro" id="IPR003660">
    <property type="entry name" value="HAMP_dom"/>
</dbReference>
<dbReference type="PANTHER" id="PTHR43065">
    <property type="entry name" value="SENSOR HISTIDINE KINASE"/>
    <property type="match status" value="1"/>
</dbReference>
<evidence type="ECO:0000256" key="7">
    <source>
        <dbReference type="SAM" id="Phobius"/>
    </source>
</evidence>
<dbReference type="OrthoDB" id="9812260at2"/>
<keyword evidence="7" id="KW-0812">Transmembrane</keyword>
<comment type="caution">
    <text evidence="10">The sequence shown here is derived from an EMBL/GenBank/DDBJ whole genome shotgun (WGS) entry which is preliminary data.</text>
</comment>
<keyword evidence="5" id="KW-0808">Transferase</keyword>
<dbReference type="EC" id="2.7.13.3" evidence="3"/>
<keyword evidence="6" id="KW-0418">Kinase</keyword>
<comment type="subcellular location">
    <subcellularLocation>
        <location evidence="2">Membrane</location>
    </subcellularLocation>
</comment>
<organism evidence="10 11">
    <name type="scientific">Pseudorhodoferax soli</name>
    <dbReference type="NCBI Taxonomy" id="545864"/>
    <lineage>
        <taxon>Bacteria</taxon>
        <taxon>Pseudomonadati</taxon>
        <taxon>Pseudomonadota</taxon>
        <taxon>Betaproteobacteria</taxon>
        <taxon>Burkholderiales</taxon>
        <taxon>Comamonadaceae</taxon>
    </lineage>
</organism>
<dbReference type="AlphaFoldDB" id="A0A368Y5J7"/>
<name>A0A368Y5J7_9BURK</name>
<evidence type="ECO:0000256" key="1">
    <source>
        <dbReference type="ARBA" id="ARBA00000085"/>
    </source>
</evidence>
<dbReference type="Pfam" id="PF13188">
    <property type="entry name" value="PAS_8"/>
    <property type="match status" value="1"/>
</dbReference>
<evidence type="ECO:0000256" key="4">
    <source>
        <dbReference type="ARBA" id="ARBA00022553"/>
    </source>
</evidence>
<dbReference type="GO" id="GO:0016020">
    <property type="term" value="C:membrane"/>
    <property type="evidence" value="ECO:0007669"/>
    <property type="project" value="UniProtKB-SubCell"/>
</dbReference>
<dbReference type="PROSITE" id="PS50885">
    <property type="entry name" value="HAMP"/>
    <property type="match status" value="1"/>
</dbReference>
<dbReference type="InterPro" id="IPR036097">
    <property type="entry name" value="HisK_dim/P_sf"/>
</dbReference>
<dbReference type="InterPro" id="IPR003594">
    <property type="entry name" value="HATPase_dom"/>
</dbReference>
<evidence type="ECO:0000313" key="10">
    <source>
        <dbReference type="EMBL" id="RCW75472.1"/>
    </source>
</evidence>
<dbReference type="EMBL" id="QPJK01000001">
    <property type="protein sequence ID" value="RCW75472.1"/>
    <property type="molecule type" value="Genomic_DNA"/>
</dbReference>
<dbReference type="Gene3D" id="6.10.340.10">
    <property type="match status" value="1"/>
</dbReference>
<dbReference type="InterPro" id="IPR004358">
    <property type="entry name" value="Sig_transdc_His_kin-like_C"/>
</dbReference>
<dbReference type="InterPro" id="IPR000014">
    <property type="entry name" value="PAS"/>
</dbReference>
<dbReference type="GO" id="GO:0000155">
    <property type="term" value="F:phosphorelay sensor kinase activity"/>
    <property type="evidence" value="ECO:0007669"/>
    <property type="project" value="InterPro"/>
</dbReference>
<reference evidence="10 11" key="1">
    <citation type="submission" date="2018-07" db="EMBL/GenBank/DDBJ databases">
        <title>Genomic Encyclopedia of Type Strains, Phase IV (KMG-IV): sequencing the most valuable type-strain genomes for metagenomic binning, comparative biology and taxonomic classification.</title>
        <authorList>
            <person name="Goeker M."/>
        </authorList>
    </citation>
    <scope>NUCLEOTIDE SEQUENCE [LARGE SCALE GENOMIC DNA]</scope>
    <source>
        <strain evidence="10 11">DSM 21634</strain>
    </source>
</reference>
<evidence type="ECO:0000259" key="8">
    <source>
        <dbReference type="PROSITE" id="PS50109"/>
    </source>
</evidence>
<proteinExistence type="predicted"/>
<feature type="transmembrane region" description="Helical" evidence="7">
    <location>
        <begin position="16"/>
        <end position="38"/>
    </location>
</feature>
<dbReference type="PROSITE" id="PS50109">
    <property type="entry name" value="HIS_KIN"/>
    <property type="match status" value="1"/>
</dbReference>
<dbReference type="InterPro" id="IPR036890">
    <property type="entry name" value="HATPase_C_sf"/>
</dbReference>
<dbReference type="SUPFAM" id="SSF55785">
    <property type="entry name" value="PYP-like sensor domain (PAS domain)"/>
    <property type="match status" value="1"/>
</dbReference>
<feature type="domain" description="HAMP" evidence="9">
    <location>
        <begin position="306"/>
        <end position="359"/>
    </location>
</feature>
<dbReference type="Proteomes" id="UP000252884">
    <property type="component" value="Unassembled WGS sequence"/>
</dbReference>
<dbReference type="InterPro" id="IPR035965">
    <property type="entry name" value="PAS-like_dom_sf"/>
</dbReference>
<dbReference type="PRINTS" id="PR00344">
    <property type="entry name" value="BCTRLSENSOR"/>
</dbReference>
<evidence type="ECO:0000256" key="2">
    <source>
        <dbReference type="ARBA" id="ARBA00004370"/>
    </source>
</evidence>
<dbReference type="Gene3D" id="1.10.287.130">
    <property type="match status" value="1"/>
</dbReference>
<evidence type="ECO:0000256" key="6">
    <source>
        <dbReference type="ARBA" id="ARBA00022777"/>
    </source>
</evidence>
<feature type="domain" description="Histidine kinase" evidence="8">
    <location>
        <begin position="532"/>
        <end position="768"/>
    </location>
</feature>
<keyword evidence="11" id="KW-1185">Reference proteome</keyword>
<dbReference type="Pfam" id="PF02518">
    <property type="entry name" value="HATPase_c"/>
    <property type="match status" value="1"/>
</dbReference>
<keyword evidence="4" id="KW-0597">Phosphoprotein</keyword>
<dbReference type="Gene3D" id="3.30.565.10">
    <property type="entry name" value="Histidine kinase-like ATPase, C-terminal domain"/>
    <property type="match status" value="1"/>
</dbReference>
<dbReference type="SMART" id="SM00387">
    <property type="entry name" value="HATPase_c"/>
    <property type="match status" value="1"/>
</dbReference>
<evidence type="ECO:0000256" key="5">
    <source>
        <dbReference type="ARBA" id="ARBA00022679"/>
    </source>
</evidence>